<evidence type="ECO:0000259" key="12">
    <source>
        <dbReference type="SMART" id="SM00415"/>
    </source>
</evidence>
<dbReference type="Proteomes" id="UP000596660">
    <property type="component" value="Unplaced"/>
</dbReference>
<dbReference type="PANTHER" id="PTHR10015">
    <property type="entry name" value="HEAT SHOCK TRANSCRIPTION FACTOR"/>
    <property type="match status" value="1"/>
</dbReference>
<accession>A0A803M0G5</accession>
<proteinExistence type="inferred from homology"/>
<evidence type="ECO:0000256" key="6">
    <source>
        <dbReference type="ARBA" id="ARBA00023125"/>
    </source>
</evidence>
<dbReference type="GO" id="GO:0005634">
    <property type="term" value="C:nucleus"/>
    <property type="evidence" value="ECO:0007669"/>
    <property type="project" value="UniProtKB-SubCell"/>
</dbReference>
<evidence type="ECO:0000256" key="10">
    <source>
        <dbReference type="SAM" id="Coils"/>
    </source>
</evidence>
<comment type="subunit">
    <text evidence="2">Homotrimer.</text>
</comment>
<keyword evidence="7" id="KW-0804">Transcription</keyword>
<evidence type="ECO:0000256" key="1">
    <source>
        <dbReference type="ARBA" id="ARBA00004123"/>
    </source>
</evidence>
<evidence type="ECO:0000256" key="3">
    <source>
        <dbReference type="ARBA" id="ARBA00022553"/>
    </source>
</evidence>
<reference evidence="13" key="2">
    <citation type="submission" date="2021-03" db="UniProtKB">
        <authorList>
            <consortium name="EnsemblPlants"/>
        </authorList>
    </citation>
    <scope>IDENTIFICATION</scope>
</reference>
<evidence type="ECO:0000256" key="9">
    <source>
        <dbReference type="RuleBase" id="RU004020"/>
    </source>
</evidence>
<dbReference type="PRINTS" id="PR00056">
    <property type="entry name" value="HSFDOMAIN"/>
</dbReference>
<reference evidence="13" key="1">
    <citation type="journal article" date="2017" name="Nature">
        <title>The genome of Chenopodium quinoa.</title>
        <authorList>
            <person name="Jarvis D.E."/>
            <person name="Ho Y.S."/>
            <person name="Lightfoot D.J."/>
            <person name="Schmoeckel S.M."/>
            <person name="Li B."/>
            <person name="Borm T.J.A."/>
            <person name="Ohyanagi H."/>
            <person name="Mineta K."/>
            <person name="Michell C.T."/>
            <person name="Saber N."/>
            <person name="Kharbatia N.M."/>
            <person name="Rupper R.R."/>
            <person name="Sharp A.R."/>
            <person name="Dally N."/>
            <person name="Boughton B.A."/>
            <person name="Woo Y.H."/>
            <person name="Gao G."/>
            <person name="Schijlen E.G.W.M."/>
            <person name="Guo X."/>
            <person name="Momin A.A."/>
            <person name="Negrao S."/>
            <person name="Al-Babili S."/>
            <person name="Gehring C."/>
            <person name="Roessner U."/>
            <person name="Jung C."/>
            <person name="Murphy K."/>
            <person name="Arold S.T."/>
            <person name="Gojobori T."/>
            <person name="van der Linden C.G."/>
            <person name="van Loo E.N."/>
            <person name="Jellen E.N."/>
            <person name="Maughan P.J."/>
            <person name="Tester M."/>
        </authorList>
    </citation>
    <scope>NUCLEOTIDE SEQUENCE [LARGE SCALE GENOMIC DNA]</scope>
    <source>
        <strain evidence="13">cv. PI 614886</strain>
    </source>
</reference>
<protein>
    <recommendedName>
        <fullName evidence="12">HSF-type DNA-binding domain-containing protein</fullName>
    </recommendedName>
</protein>
<dbReference type="Gramene" id="AUR62021216-RA">
    <property type="protein sequence ID" value="AUR62021216-RA:cds"/>
    <property type="gene ID" value="AUR62021216"/>
</dbReference>
<evidence type="ECO:0000313" key="13">
    <source>
        <dbReference type="EnsemblPlants" id="AUR62021216-RA:cds"/>
    </source>
</evidence>
<evidence type="ECO:0000256" key="2">
    <source>
        <dbReference type="ARBA" id="ARBA00011233"/>
    </source>
</evidence>
<dbReference type="InterPro" id="IPR000232">
    <property type="entry name" value="HSF_DNA-bd"/>
</dbReference>
<dbReference type="SMART" id="SM00415">
    <property type="entry name" value="HSF"/>
    <property type="match status" value="1"/>
</dbReference>
<keyword evidence="5" id="KW-0346">Stress response</keyword>
<dbReference type="FunFam" id="1.10.10.10:FF:000037">
    <property type="entry name" value="Heat stress transcription factor B-4"/>
    <property type="match status" value="1"/>
</dbReference>
<evidence type="ECO:0000256" key="11">
    <source>
        <dbReference type="SAM" id="MobiDB-lite"/>
    </source>
</evidence>
<dbReference type="PANTHER" id="PTHR10015:SF333">
    <property type="entry name" value="HEAT STRESS TRANSCRIPTION FACTOR B-2A"/>
    <property type="match status" value="1"/>
</dbReference>
<keyword evidence="3" id="KW-0597">Phosphoprotein</keyword>
<sequence length="299" mass="33315">MIPPAIDENVAGSGGGSGGDSQRSIPTPFLTKTYQLVEDPSIDDVVSWNDDGSSFVVWNPTVFARDLLPRYFKHNNFSSFVRQLNTYVRISKSSSRPMGVLKRIVSKRFETPTLRHPTPENGVVTVAQRQVSPGDSGEEQVISNSPPLGIPSLVYCNNNTSTNHNNNCSSSGNSRVELIDENERLRRENQELNKELTNMKTLCNNIFSLMNNFATSQGNSSATSSSTNCMKQALDLLPRKELEGVRDYHDGEGVVHVQDDMMETDIEIKCEPLDGNGVIDNQETPWLKQCHRHNQRVCN</sequence>
<evidence type="ECO:0000256" key="5">
    <source>
        <dbReference type="ARBA" id="ARBA00023016"/>
    </source>
</evidence>
<dbReference type="GO" id="GO:0003700">
    <property type="term" value="F:DNA-binding transcription factor activity"/>
    <property type="evidence" value="ECO:0007669"/>
    <property type="project" value="InterPro"/>
</dbReference>
<dbReference type="GO" id="GO:0000978">
    <property type="term" value="F:RNA polymerase II cis-regulatory region sequence-specific DNA binding"/>
    <property type="evidence" value="ECO:0007669"/>
    <property type="project" value="TreeGrafter"/>
</dbReference>
<evidence type="ECO:0000313" key="14">
    <source>
        <dbReference type="Proteomes" id="UP000596660"/>
    </source>
</evidence>
<keyword evidence="14" id="KW-1185">Reference proteome</keyword>
<feature type="region of interest" description="Disordered" evidence="11">
    <location>
        <begin position="1"/>
        <end position="25"/>
    </location>
</feature>
<feature type="domain" description="HSF-type DNA-binding" evidence="12">
    <location>
        <begin position="25"/>
        <end position="202"/>
    </location>
</feature>
<dbReference type="InterPro" id="IPR036388">
    <property type="entry name" value="WH-like_DNA-bd_sf"/>
</dbReference>
<dbReference type="Pfam" id="PF00447">
    <property type="entry name" value="HSF_DNA-bind"/>
    <property type="match status" value="1"/>
</dbReference>
<evidence type="ECO:0000256" key="8">
    <source>
        <dbReference type="ARBA" id="ARBA00023242"/>
    </source>
</evidence>
<feature type="coiled-coil region" evidence="10">
    <location>
        <begin position="175"/>
        <end position="205"/>
    </location>
</feature>
<comment type="subcellular location">
    <subcellularLocation>
        <location evidence="1">Nucleus</location>
    </subcellularLocation>
</comment>
<dbReference type="EnsemblPlants" id="AUR62021216-RA">
    <property type="protein sequence ID" value="AUR62021216-RA:cds"/>
    <property type="gene ID" value="AUR62021216"/>
</dbReference>
<keyword evidence="6" id="KW-0238">DNA-binding</keyword>
<dbReference type="Gene3D" id="1.10.10.10">
    <property type="entry name" value="Winged helix-like DNA-binding domain superfamily/Winged helix DNA-binding domain"/>
    <property type="match status" value="1"/>
</dbReference>
<dbReference type="SUPFAM" id="SSF46785">
    <property type="entry name" value="Winged helix' DNA-binding domain"/>
    <property type="match status" value="1"/>
</dbReference>
<evidence type="ECO:0000256" key="7">
    <source>
        <dbReference type="ARBA" id="ARBA00023163"/>
    </source>
</evidence>
<dbReference type="InterPro" id="IPR036390">
    <property type="entry name" value="WH_DNA-bd_sf"/>
</dbReference>
<evidence type="ECO:0000256" key="4">
    <source>
        <dbReference type="ARBA" id="ARBA00023015"/>
    </source>
</evidence>
<keyword evidence="4" id="KW-0805">Transcription regulation</keyword>
<dbReference type="GO" id="GO:0006357">
    <property type="term" value="P:regulation of transcription by RNA polymerase II"/>
    <property type="evidence" value="ECO:0007669"/>
    <property type="project" value="TreeGrafter"/>
</dbReference>
<dbReference type="AlphaFoldDB" id="A0A803M0G5"/>
<organism evidence="13 14">
    <name type="scientific">Chenopodium quinoa</name>
    <name type="common">Quinoa</name>
    <dbReference type="NCBI Taxonomy" id="63459"/>
    <lineage>
        <taxon>Eukaryota</taxon>
        <taxon>Viridiplantae</taxon>
        <taxon>Streptophyta</taxon>
        <taxon>Embryophyta</taxon>
        <taxon>Tracheophyta</taxon>
        <taxon>Spermatophyta</taxon>
        <taxon>Magnoliopsida</taxon>
        <taxon>eudicotyledons</taxon>
        <taxon>Gunneridae</taxon>
        <taxon>Pentapetalae</taxon>
        <taxon>Caryophyllales</taxon>
        <taxon>Chenopodiaceae</taxon>
        <taxon>Chenopodioideae</taxon>
        <taxon>Atripliceae</taxon>
        <taxon>Chenopodium</taxon>
    </lineage>
</organism>
<keyword evidence="8" id="KW-0539">Nucleus</keyword>
<comment type="similarity">
    <text evidence="9">Belongs to the HSF family.</text>
</comment>
<keyword evidence="10" id="KW-0175">Coiled coil</keyword>
<name>A0A803M0G5_CHEQI</name>